<name>A0A0K1EEG1_CHOCO</name>
<dbReference type="Pfam" id="PF13899">
    <property type="entry name" value="Thioredoxin_7"/>
    <property type="match status" value="1"/>
</dbReference>
<dbReference type="PROSITE" id="PS51257">
    <property type="entry name" value="PROKAR_LIPOPROTEIN"/>
    <property type="match status" value="1"/>
</dbReference>
<feature type="domain" description="Thioredoxin" evidence="3">
    <location>
        <begin position="37"/>
        <end position="166"/>
    </location>
</feature>
<evidence type="ECO:0000259" key="3">
    <source>
        <dbReference type="PROSITE" id="PS51352"/>
    </source>
</evidence>
<evidence type="ECO:0000256" key="2">
    <source>
        <dbReference type="SAM" id="SignalP"/>
    </source>
</evidence>
<dbReference type="Gene3D" id="3.40.30.10">
    <property type="entry name" value="Glutaredoxin"/>
    <property type="match status" value="1"/>
</dbReference>
<dbReference type="GO" id="GO:0006950">
    <property type="term" value="P:response to stress"/>
    <property type="evidence" value="ECO:0007669"/>
    <property type="project" value="UniProtKB-ARBA"/>
</dbReference>
<reference evidence="4 5" key="1">
    <citation type="submission" date="2015-07" db="EMBL/GenBank/DDBJ databases">
        <title>Genome analysis of myxobacterium Chondromyces crocatus Cm c5 reveals a high potential for natural compound synthesis and the genetic basis for the loss of fruiting body formation.</title>
        <authorList>
            <person name="Zaburannyi N."/>
            <person name="Bunk B."/>
            <person name="Maier J."/>
            <person name="Overmann J."/>
            <person name="Mueller R."/>
        </authorList>
    </citation>
    <scope>NUCLEOTIDE SEQUENCE [LARGE SCALE GENOMIC DNA]</scope>
    <source>
        <strain evidence="4 5">Cm c5</strain>
    </source>
</reference>
<dbReference type="Proteomes" id="UP000067626">
    <property type="component" value="Chromosome"/>
</dbReference>
<proteinExistence type="predicted"/>
<dbReference type="InterPro" id="IPR036249">
    <property type="entry name" value="Thioredoxin-like_sf"/>
</dbReference>
<feature type="signal peptide" evidence="2">
    <location>
        <begin position="1"/>
        <end position="18"/>
    </location>
</feature>
<feature type="chain" id="PRO_5005459324" description="Thioredoxin domain-containing protein" evidence="2">
    <location>
        <begin position="19"/>
        <end position="487"/>
    </location>
</feature>
<organism evidence="4 5">
    <name type="scientific">Chondromyces crocatus</name>
    <dbReference type="NCBI Taxonomy" id="52"/>
    <lineage>
        <taxon>Bacteria</taxon>
        <taxon>Pseudomonadati</taxon>
        <taxon>Myxococcota</taxon>
        <taxon>Polyangia</taxon>
        <taxon>Polyangiales</taxon>
        <taxon>Polyangiaceae</taxon>
        <taxon>Chondromyces</taxon>
    </lineage>
</organism>
<evidence type="ECO:0000313" key="4">
    <source>
        <dbReference type="EMBL" id="AKT38968.1"/>
    </source>
</evidence>
<accession>A0A0K1EEG1</accession>
<dbReference type="EMBL" id="CP012159">
    <property type="protein sequence ID" value="AKT38968.1"/>
    <property type="molecule type" value="Genomic_DNA"/>
</dbReference>
<keyword evidence="5" id="KW-1185">Reference proteome</keyword>
<dbReference type="PROSITE" id="PS51352">
    <property type="entry name" value="THIOREDOXIN_2"/>
    <property type="match status" value="1"/>
</dbReference>
<dbReference type="SUPFAM" id="SSF52833">
    <property type="entry name" value="Thioredoxin-like"/>
    <property type="match status" value="1"/>
</dbReference>
<evidence type="ECO:0000313" key="5">
    <source>
        <dbReference type="Proteomes" id="UP000067626"/>
    </source>
</evidence>
<feature type="compositionally biased region" description="Basic and acidic residues" evidence="1">
    <location>
        <begin position="464"/>
        <end position="476"/>
    </location>
</feature>
<dbReference type="RefSeq" id="WP_050431132.1">
    <property type="nucleotide sequence ID" value="NZ_CP012159.1"/>
</dbReference>
<protein>
    <recommendedName>
        <fullName evidence="3">Thioredoxin domain-containing protein</fullName>
    </recommendedName>
</protein>
<feature type="region of interest" description="Disordered" evidence="1">
    <location>
        <begin position="464"/>
        <end position="487"/>
    </location>
</feature>
<dbReference type="InterPro" id="IPR011990">
    <property type="entry name" value="TPR-like_helical_dom_sf"/>
</dbReference>
<sequence length="487" mass="52300">MLSRALALLPAALLAACAAVPPDPPSSAVTPTAVAAVAVSEPVPVTSPDRPPPIEPIQDDLPLALARAREQGKALFVDAWAPWCHTCLSMRHYVLGDPSLRPLAERLVFTELDTDRPENEAFVERYKMTVWPTFFVLDPADGQVTALWSGAASVSELRTFLEEGSRAVADRTAASLPADHPDRLLVEARRAQAAGDYAAAAAAYARALDRGGPSFSRRSEAIYGRLQSLYRSKDHATCARFGREHLAEIKGAAQPADFTGFLLSCAGALPADAAAEQRLAREAAIARLRALTREPPQGSTPDDRADALGILAGALQDTGDTAGARQAQEARLAILEQAAREAKSPEMAATHDYARALTYLELGRGDEAIAMLTERERQLPTLYEPPARLAQALSKLGRNDEALAAVDRALSRSYGPRRTGYLKLKAQIQGKLGDTRGETATLREEVAAHEALAPALRRDEALADAKRRLAEAEKNAGAKQRPTPKRN</sequence>
<dbReference type="STRING" id="52.CMC5_031150"/>
<dbReference type="AlphaFoldDB" id="A0A0K1EEG1"/>
<gene>
    <name evidence="4" type="ORF">CMC5_031150</name>
</gene>
<dbReference type="SUPFAM" id="SSF48452">
    <property type="entry name" value="TPR-like"/>
    <property type="match status" value="1"/>
</dbReference>
<dbReference type="KEGG" id="ccro:CMC5_031150"/>
<dbReference type="CDD" id="cd02947">
    <property type="entry name" value="TRX_family"/>
    <property type="match status" value="1"/>
</dbReference>
<dbReference type="Gene3D" id="1.25.40.10">
    <property type="entry name" value="Tetratricopeptide repeat domain"/>
    <property type="match status" value="2"/>
</dbReference>
<keyword evidence="2" id="KW-0732">Signal</keyword>
<dbReference type="OrthoDB" id="5378915at2"/>
<dbReference type="InterPro" id="IPR013766">
    <property type="entry name" value="Thioredoxin_domain"/>
</dbReference>
<evidence type="ECO:0000256" key="1">
    <source>
        <dbReference type="SAM" id="MobiDB-lite"/>
    </source>
</evidence>